<evidence type="ECO:0000256" key="1">
    <source>
        <dbReference type="ARBA" id="ARBA00022729"/>
    </source>
</evidence>
<dbReference type="Gene3D" id="2.130.10.130">
    <property type="entry name" value="Integrin alpha, N-terminal"/>
    <property type="match status" value="1"/>
</dbReference>
<dbReference type="SUPFAM" id="SSF69318">
    <property type="entry name" value="Integrin alpha N-terminal domain"/>
    <property type="match status" value="2"/>
</dbReference>
<dbReference type="Pfam" id="PF13517">
    <property type="entry name" value="FG-GAP_3"/>
    <property type="match status" value="3"/>
</dbReference>
<reference evidence="4 5" key="1">
    <citation type="submission" date="2019-02" db="EMBL/GenBank/DDBJ databases">
        <title>Deep-cultivation of Planctomycetes and their phenomic and genomic characterization uncovers novel biology.</title>
        <authorList>
            <person name="Wiegand S."/>
            <person name="Jogler M."/>
            <person name="Boedeker C."/>
            <person name="Pinto D."/>
            <person name="Vollmers J."/>
            <person name="Rivas-Marin E."/>
            <person name="Kohn T."/>
            <person name="Peeters S.H."/>
            <person name="Heuer A."/>
            <person name="Rast P."/>
            <person name="Oberbeckmann S."/>
            <person name="Bunk B."/>
            <person name="Jeske O."/>
            <person name="Meyerdierks A."/>
            <person name="Storesund J.E."/>
            <person name="Kallscheuer N."/>
            <person name="Luecker S."/>
            <person name="Lage O.M."/>
            <person name="Pohl T."/>
            <person name="Merkel B.J."/>
            <person name="Hornburger P."/>
            <person name="Mueller R.-W."/>
            <person name="Bruemmer F."/>
            <person name="Labrenz M."/>
            <person name="Spormann A.M."/>
            <person name="Op Den Camp H."/>
            <person name="Overmann J."/>
            <person name="Amann R."/>
            <person name="Jetten M.S.M."/>
            <person name="Mascher T."/>
            <person name="Medema M.H."/>
            <person name="Devos D.P."/>
            <person name="Kaster A.-K."/>
            <person name="Ovreas L."/>
            <person name="Rohde M."/>
            <person name="Galperin M.Y."/>
            <person name="Jogler C."/>
        </authorList>
    </citation>
    <scope>NUCLEOTIDE SEQUENCE [LARGE SCALE GENOMIC DNA]</scope>
    <source>
        <strain evidence="4 5">Pla144</strain>
    </source>
</reference>
<comment type="caution">
    <text evidence="4">The sequence shown here is derived from an EMBL/GenBank/DDBJ whole genome shotgun (WGS) entry which is preliminary data.</text>
</comment>
<feature type="chain" id="PRO_5022940909" evidence="2">
    <location>
        <begin position="31"/>
        <end position="595"/>
    </location>
</feature>
<evidence type="ECO:0000259" key="3">
    <source>
        <dbReference type="Pfam" id="PF07593"/>
    </source>
</evidence>
<organism evidence="4 5">
    <name type="scientific">Bythopirellula polymerisocia</name>
    <dbReference type="NCBI Taxonomy" id="2528003"/>
    <lineage>
        <taxon>Bacteria</taxon>
        <taxon>Pseudomonadati</taxon>
        <taxon>Planctomycetota</taxon>
        <taxon>Planctomycetia</taxon>
        <taxon>Pirellulales</taxon>
        <taxon>Lacipirellulaceae</taxon>
        <taxon>Bythopirellula</taxon>
    </lineage>
</organism>
<sequence length="595" mass="64098" precursor="true">MMSTIFHRTNTAVVLLVGLSLALPATSVRAAFTQEQSSVLNNANFDSRSASLADIDNDGDLDLMFQGGSGAQQLFRNNYVGSGVLTYTNITSTMPTSDLGPSWSAAWSDYDGDGFVDVFVGQSNIGASGDVFKNNGLAGFSNESIPTGLDDPGFHQNVAWVDINNDRLLDLIIGMEGPEKHEIYLQGPGQSFTPVGAAVGFQQDFGTKGYGLAIGDSDGDGDLDIYISTCRGDNNIRNNFYQNMLVETGSLGFVDIADTNGTQLMTNSYGTEFHDFDDDGDLDLFVVGADRQPNKIFRNDGGNMFTDVDTLTGHALISDVSGDLNGGRPIDYDNDGDLDLFFHDHLAAGGKNAGRKLYRNDGNWEFTDVTVAEGLDTQNQGAYDSVWGDLDLDGDLDLVAPTNSSWPEHVFKSDTTTNGNHWMFIELAGLKENTTAIGASLYATLDKGTPQERTLRREANTNAGTFNQSDLPVHFGLGAATLIDELRIQWPDGTIQLLHNLSVDQYLTINSPGDFDGDGDVDGDDLARWQTAFGTNALADSDLDGDSDGQDFLAWQRNYGKGLAPLTTGTAIPEPSAFVLLLLGAAQWLGKRRSH</sequence>
<dbReference type="PANTHER" id="PTHR16026:SF0">
    <property type="entry name" value="CARTILAGE ACIDIC PROTEIN 1"/>
    <property type="match status" value="1"/>
</dbReference>
<accession>A0A5C6CW86</accession>
<dbReference type="EMBL" id="SJPS01000001">
    <property type="protein sequence ID" value="TWU29243.1"/>
    <property type="molecule type" value="Genomic_DNA"/>
</dbReference>
<dbReference type="Proteomes" id="UP000318437">
    <property type="component" value="Unassembled WGS sequence"/>
</dbReference>
<keyword evidence="1 2" id="KW-0732">Signal</keyword>
<dbReference type="Pfam" id="PF07593">
    <property type="entry name" value="UnbV_ASPIC"/>
    <property type="match status" value="1"/>
</dbReference>
<dbReference type="InterPro" id="IPR028994">
    <property type="entry name" value="Integrin_alpha_N"/>
</dbReference>
<dbReference type="PROSITE" id="PS00018">
    <property type="entry name" value="EF_HAND_1"/>
    <property type="match status" value="1"/>
</dbReference>
<gene>
    <name evidence="4" type="ORF">Pla144_00190</name>
</gene>
<dbReference type="RefSeq" id="WP_146447300.1">
    <property type="nucleotide sequence ID" value="NZ_SJPS01000001.1"/>
</dbReference>
<evidence type="ECO:0000313" key="5">
    <source>
        <dbReference type="Proteomes" id="UP000318437"/>
    </source>
</evidence>
<protein>
    <submittedName>
        <fullName evidence="4">ASPIC and UnbV</fullName>
    </submittedName>
</protein>
<keyword evidence="5" id="KW-1185">Reference proteome</keyword>
<dbReference type="AlphaFoldDB" id="A0A5C6CW86"/>
<dbReference type="InterPro" id="IPR027039">
    <property type="entry name" value="Crtac1"/>
</dbReference>
<feature type="signal peptide" evidence="2">
    <location>
        <begin position="1"/>
        <end position="30"/>
    </location>
</feature>
<dbReference type="PANTHER" id="PTHR16026">
    <property type="entry name" value="CARTILAGE ACIDIC PROTEIN 1"/>
    <property type="match status" value="1"/>
</dbReference>
<dbReference type="OrthoDB" id="5287961at2"/>
<feature type="domain" description="ASPIC/UnbV" evidence="3">
    <location>
        <begin position="436"/>
        <end position="508"/>
    </location>
</feature>
<dbReference type="InterPro" id="IPR013517">
    <property type="entry name" value="FG-GAP"/>
</dbReference>
<name>A0A5C6CW86_9BACT</name>
<evidence type="ECO:0000256" key="2">
    <source>
        <dbReference type="SAM" id="SignalP"/>
    </source>
</evidence>
<dbReference type="InterPro" id="IPR011519">
    <property type="entry name" value="UnbV_ASPIC"/>
</dbReference>
<evidence type="ECO:0000313" key="4">
    <source>
        <dbReference type="EMBL" id="TWU29243.1"/>
    </source>
</evidence>
<proteinExistence type="predicted"/>
<dbReference type="InterPro" id="IPR018247">
    <property type="entry name" value="EF_Hand_1_Ca_BS"/>
</dbReference>